<dbReference type="GO" id="GO:0005634">
    <property type="term" value="C:nucleus"/>
    <property type="evidence" value="ECO:0007669"/>
    <property type="project" value="TreeGrafter"/>
</dbReference>
<dbReference type="Pfam" id="PF02212">
    <property type="entry name" value="GED"/>
    <property type="match status" value="1"/>
</dbReference>
<evidence type="ECO:0000256" key="5">
    <source>
        <dbReference type="RuleBase" id="RU003932"/>
    </source>
</evidence>
<dbReference type="InterPro" id="IPR001401">
    <property type="entry name" value="Dynamin_GTPase"/>
</dbReference>
<dbReference type="GO" id="GO:0098793">
    <property type="term" value="C:presynapse"/>
    <property type="evidence" value="ECO:0007669"/>
    <property type="project" value="GOC"/>
</dbReference>
<evidence type="ECO:0000313" key="10">
    <source>
        <dbReference type="RefSeq" id="XP_030059681.1"/>
    </source>
</evidence>
<dbReference type="Proteomes" id="UP000515156">
    <property type="component" value="Chromosome 5"/>
</dbReference>
<dbReference type="OrthoDB" id="5061070at2759"/>
<dbReference type="PANTHER" id="PTHR11566:SF231">
    <property type="entry name" value="INTERFERON-INDUCED GTP-BINDING PROTEIN MX"/>
    <property type="match status" value="1"/>
</dbReference>
<dbReference type="InterPro" id="IPR019762">
    <property type="entry name" value="Dynamin_GTPase_CS"/>
</dbReference>
<evidence type="ECO:0000259" key="7">
    <source>
        <dbReference type="PROSITE" id="PS51388"/>
    </source>
</evidence>
<dbReference type="InterPro" id="IPR003130">
    <property type="entry name" value="GED"/>
</dbReference>
<feature type="domain" description="GED" evidence="7">
    <location>
        <begin position="535"/>
        <end position="623"/>
    </location>
</feature>
<evidence type="ECO:0000256" key="6">
    <source>
        <dbReference type="SAM" id="Coils"/>
    </source>
</evidence>
<dbReference type="Pfam" id="PF01031">
    <property type="entry name" value="Dynamin_M"/>
    <property type="match status" value="1"/>
</dbReference>
<feature type="coiled-coil region" evidence="6">
    <location>
        <begin position="304"/>
        <end position="331"/>
    </location>
</feature>
<accession>A0A6P7Y3I9</accession>
<dbReference type="AlphaFoldDB" id="A0A6P7Y3I9"/>
<dbReference type="FunFam" id="1.20.120.1240:FF:000007">
    <property type="entry name" value="Interferon-induced GTP-binding protein Mx1"/>
    <property type="match status" value="1"/>
</dbReference>
<dbReference type="PROSITE" id="PS51718">
    <property type="entry name" value="G_DYNAMIN_2"/>
    <property type="match status" value="1"/>
</dbReference>
<dbReference type="GO" id="GO:0051607">
    <property type="term" value="P:defense response to virus"/>
    <property type="evidence" value="ECO:0007669"/>
    <property type="project" value="TreeGrafter"/>
</dbReference>
<dbReference type="InterPro" id="IPR000375">
    <property type="entry name" value="Dynamin_stalk"/>
</dbReference>
<dbReference type="InterPro" id="IPR045063">
    <property type="entry name" value="Dynamin_N"/>
</dbReference>
<keyword evidence="3 5" id="KW-0547">Nucleotide-binding</keyword>
<dbReference type="PANTHER" id="PTHR11566">
    <property type="entry name" value="DYNAMIN"/>
    <property type="match status" value="1"/>
</dbReference>
<dbReference type="CDD" id="cd08771">
    <property type="entry name" value="DLP_1"/>
    <property type="match status" value="1"/>
</dbReference>
<dbReference type="RefSeq" id="XP_030059681.1">
    <property type="nucleotide sequence ID" value="XM_030203821.1"/>
</dbReference>
<dbReference type="FunFam" id="3.40.50.300:FF:000621">
    <property type="entry name" value="Interferon-induced GTP-binding protein Mx1"/>
    <property type="match status" value="1"/>
</dbReference>
<dbReference type="GO" id="GO:0005886">
    <property type="term" value="C:plasma membrane"/>
    <property type="evidence" value="ECO:0007669"/>
    <property type="project" value="TreeGrafter"/>
</dbReference>
<evidence type="ECO:0000256" key="4">
    <source>
        <dbReference type="ARBA" id="ARBA00023134"/>
    </source>
</evidence>
<evidence type="ECO:0000256" key="2">
    <source>
        <dbReference type="ARBA" id="ARBA00022490"/>
    </source>
</evidence>
<dbReference type="InterPro" id="IPR027417">
    <property type="entry name" value="P-loop_NTPase"/>
</dbReference>
<feature type="domain" description="Dynamin-type G" evidence="8">
    <location>
        <begin position="28"/>
        <end position="301"/>
    </location>
</feature>
<comment type="similarity">
    <text evidence="5">Belongs to the TRAFAC class dynamin-like GTPase superfamily. Dynamin/Fzo/YdjA family.</text>
</comment>
<sequence length="623" mass="70633">MGSSLNNPYEKKIRPCIDLIDSLRIEKDLSLPAITVIGDQGSGKSSVLEALTGVALPRGSGIVTRCPLELKLIKAKIGQGWSGKISYSDVMKKLRSPSDVEDAIINAQNAIAGNGLQICEDFICLEIISTNVPDLTLIDLPGIARVAVGDQPRDIGDQIKKVIQKYIKRRETINLVVMPCNVDIATTEALAMAREVDLNGERTLGILTKPDLIDKGTENYVMKIMSNSVIPLKKGYKIVKCRGQQDISDSLSVKDAIQKEESFFKDHKYFSSLLDEGKATIPILAEALTTELVNHIYKSLPDLKRQINSKMREAMEELEFYRTEIPESEDAVFEYLMRKISNFTQDICNATKGEEKLLDANTPRLFRTVRNHFENWQKDLDASTKQLDITLEDNLKKFDSKYRGRELPGYINYQTFEMIVRNHIQELRVPALESGRILIGIVEETFLKYSTKHFGIFHNLDKTAKTKIENLRRKQEEITAHMIETQFAMENHLYVQDKNYCRDLLKEQQQDGAASKKRSANDLILGVVNPHLPQITETAHHVKAYCSGAFLRLSSQIPMILYFCALHEYGDKVGKAMFQILQDKTEFDNLLEEQPDFVEKRMALENQVERLGEARKNLLDLSG</sequence>
<comment type="subcellular location">
    <subcellularLocation>
        <location evidence="1">Cytoplasm</location>
    </subcellularLocation>
</comment>
<dbReference type="InterPro" id="IPR030381">
    <property type="entry name" value="G_DYNAMIN_dom"/>
</dbReference>
<dbReference type="PRINTS" id="PR00195">
    <property type="entry name" value="DYNAMIN"/>
</dbReference>
<dbReference type="FunCoup" id="A0A6P7Y3I9">
    <property type="interactions" value="400"/>
</dbReference>
<dbReference type="SUPFAM" id="SSF52540">
    <property type="entry name" value="P-loop containing nucleoside triphosphate hydrolases"/>
    <property type="match status" value="1"/>
</dbReference>
<keyword evidence="2" id="KW-0963">Cytoplasm</keyword>
<dbReference type="GO" id="GO:0031623">
    <property type="term" value="P:receptor internalization"/>
    <property type="evidence" value="ECO:0007669"/>
    <property type="project" value="TreeGrafter"/>
</dbReference>
<dbReference type="GO" id="GO:0005737">
    <property type="term" value="C:cytoplasm"/>
    <property type="evidence" value="ECO:0007669"/>
    <property type="project" value="UniProtKB-SubCell"/>
</dbReference>
<keyword evidence="4 5" id="KW-0342">GTP-binding</keyword>
<dbReference type="GO" id="GO:0003924">
    <property type="term" value="F:GTPase activity"/>
    <property type="evidence" value="ECO:0007669"/>
    <property type="project" value="InterPro"/>
</dbReference>
<organism evidence="9 10">
    <name type="scientific">Microcaecilia unicolor</name>
    <dbReference type="NCBI Taxonomy" id="1415580"/>
    <lineage>
        <taxon>Eukaryota</taxon>
        <taxon>Metazoa</taxon>
        <taxon>Chordata</taxon>
        <taxon>Craniata</taxon>
        <taxon>Vertebrata</taxon>
        <taxon>Euteleostomi</taxon>
        <taxon>Amphibia</taxon>
        <taxon>Gymnophiona</taxon>
        <taxon>Siphonopidae</taxon>
        <taxon>Microcaecilia</taxon>
    </lineage>
</organism>
<dbReference type="GO" id="GO:0008017">
    <property type="term" value="F:microtubule binding"/>
    <property type="evidence" value="ECO:0007669"/>
    <property type="project" value="TreeGrafter"/>
</dbReference>
<dbReference type="SMART" id="SM00302">
    <property type="entry name" value="GED"/>
    <property type="match status" value="1"/>
</dbReference>
<keyword evidence="9" id="KW-1185">Reference proteome</keyword>
<dbReference type="GO" id="GO:0005525">
    <property type="term" value="F:GTP binding"/>
    <property type="evidence" value="ECO:0007669"/>
    <property type="project" value="UniProtKB-KW"/>
</dbReference>
<dbReference type="Gene3D" id="3.40.50.300">
    <property type="entry name" value="P-loop containing nucleotide triphosphate hydrolases"/>
    <property type="match status" value="1"/>
</dbReference>
<dbReference type="Gene3D" id="1.20.120.1240">
    <property type="entry name" value="Dynamin, middle domain"/>
    <property type="match status" value="1"/>
</dbReference>
<protein>
    <submittedName>
        <fullName evidence="10">Interferon-induced GTP-binding protein Mx3-like</fullName>
    </submittedName>
</protein>
<evidence type="ECO:0000256" key="3">
    <source>
        <dbReference type="ARBA" id="ARBA00022741"/>
    </source>
</evidence>
<dbReference type="PROSITE" id="PS51388">
    <property type="entry name" value="GED"/>
    <property type="match status" value="1"/>
</dbReference>
<dbReference type="InterPro" id="IPR020850">
    <property type="entry name" value="GED_dom"/>
</dbReference>
<dbReference type="GO" id="GO:0016185">
    <property type="term" value="P:synaptic vesicle budding from presynaptic endocytic zone membrane"/>
    <property type="evidence" value="ECO:0007669"/>
    <property type="project" value="TreeGrafter"/>
</dbReference>
<dbReference type="SMART" id="SM00053">
    <property type="entry name" value="DYNc"/>
    <property type="match status" value="1"/>
</dbReference>
<dbReference type="GeneID" id="115470562"/>
<proteinExistence type="inferred from homology"/>
<evidence type="ECO:0000256" key="1">
    <source>
        <dbReference type="ARBA" id="ARBA00004496"/>
    </source>
</evidence>
<evidence type="ECO:0000313" key="9">
    <source>
        <dbReference type="Proteomes" id="UP000515156"/>
    </source>
</evidence>
<evidence type="ECO:0000259" key="8">
    <source>
        <dbReference type="PROSITE" id="PS51718"/>
    </source>
</evidence>
<dbReference type="InterPro" id="IPR022812">
    <property type="entry name" value="Dynamin"/>
</dbReference>
<dbReference type="PROSITE" id="PS00410">
    <property type="entry name" value="G_DYNAMIN_1"/>
    <property type="match status" value="1"/>
</dbReference>
<gene>
    <name evidence="10" type="primary">LOC115470562</name>
</gene>
<dbReference type="GO" id="GO:0005874">
    <property type="term" value="C:microtubule"/>
    <property type="evidence" value="ECO:0007669"/>
    <property type="project" value="TreeGrafter"/>
</dbReference>
<keyword evidence="6" id="KW-0175">Coiled coil</keyword>
<reference evidence="10" key="1">
    <citation type="submission" date="2025-08" db="UniProtKB">
        <authorList>
            <consortium name="RefSeq"/>
        </authorList>
    </citation>
    <scope>IDENTIFICATION</scope>
</reference>
<dbReference type="Pfam" id="PF00350">
    <property type="entry name" value="Dynamin_N"/>
    <property type="match status" value="1"/>
</dbReference>
<name>A0A6P7Y3I9_9AMPH</name>
<dbReference type="KEGG" id="muo:115470562"/>
<dbReference type="InParanoid" id="A0A6P7Y3I9"/>